<evidence type="ECO:0000313" key="3">
    <source>
        <dbReference type="Proteomes" id="UP001165205"/>
    </source>
</evidence>
<dbReference type="AlphaFoldDB" id="A0AAN5BUW2"/>
<dbReference type="EMBL" id="BSYA01000022">
    <property type="protein sequence ID" value="GMG25945.1"/>
    <property type="molecule type" value="Genomic_DNA"/>
</dbReference>
<evidence type="ECO:0000256" key="1">
    <source>
        <dbReference type="SAM" id="MobiDB-lite"/>
    </source>
</evidence>
<name>A0AAN5BUW2_ASPOZ</name>
<feature type="compositionally biased region" description="Polar residues" evidence="1">
    <location>
        <begin position="83"/>
        <end position="96"/>
    </location>
</feature>
<organism evidence="2 3">
    <name type="scientific">Aspergillus oryzae</name>
    <name type="common">Yellow koji mold</name>
    <dbReference type="NCBI Taxonomy" id="5062"/>
    <lineage>
        <taxon>Eukaryota</taxon>
        <taxon>Fungi</taxon>
        <taxon>Dikarya</taxon>
        <taxon>Ascomycota</taxon>
        <taxon>Pezizomycotina</taxon>
        <taxon>Eurotiomycetes</taxon>
        <taxon>Eurotiomycetidae</taxon>
        <taxon>Eurotiales</taxon>
        <taxon>Aspergillaceae</taxon>
        <taxon>Aspergillus</taxon>
        <taxon>Aspergillus subgen. Circumdati</taxon>
    </lineage>
</organism>
<feature type="compositionally biased region" description="Low complexity" evidence="1">
    <location>
        <begin position="65"/>
        <end position="82"/>
    </location>
</feature>
<evidence type="ECO:0000313" key="2">
    <source>
        <dbReference type="EMBL" id="GMG25945.1"/>
    </source>
</evidence>
<proteinExistence type="predicted"/>
<protein>
    <submittedName>
        <fullName evidence="2">Unnamed protein product</fullName>
    </submittedName>
</protein>
<feature type="compositionally biased region" description="Low complexity" evidence="1">
    <location>
        <begin position="8"/>
        <end position="58"/>
    </location>
</feature>
<accession>A0AAN5BUW2</accession>
<sequence length="397" mass="38781">MFNTGAPATSDATTTITSTTTSRSTRTMTSTESTATATSDEDSSSSSSADSSSRSRTTSAEETRSTSSSTSRSSSRSSSASANDSVGTTASSTSFAQGGETGSANAAPVITGYVGLEMGAVAVGALLVFCIESHLRHIVQSGICYIYIKKFLVAKGKLLELGEIGSSETSDGIPALGSVPASVRHDGTTVRGAAEASATGAANASTEGDILQTLAAGLVQPGVQEAESGLAGAETGIVQESDDGAEGRGGGGGAVELAQGALVVDGEVHALGCDVGESTAGGVVEALESVADRLEVAAHGLILPFGTGPVVGETARGEVGAALGSGLEGGADGGDPRASGGELGWEVSPVGAVVGHAALANTRVTGGEENGDTAAAKLSDQVADGASVLFGDFLNTV</sequence>
<dbReference type="Proteomes" id="UP001165205">
    <property type="component" value="Unassembled WGS sequence"/>
</dbReference>
<reference evidence="2" key="1">
    <citation type="submission" date="2023-04" db="EMBL/GenBank/DDBJ databases">
        <title>Aspergillus oryzae NBRC 4228.</title>
        <authorList>
            <person name="Ichikawa N."/>
            <person name="Sato H."/>
            <person name="Tonouchi N."/>
        </authorList>
    </citation>
    <scope>NUCLEOTIDE SEQUENCE</scope>
    <source>
        <strain evidence="2">NBRC 4228</strain>
    </source>
</reference>
<gene>
    <name evidence="2" type="ORF">Aory04_000286800</name>
</gene>
<comment type="caution">
    <text evidence="2">The sequence shown here is derived from an EMBL/GenBank/DDBJ whole genome shotgun (WGS) entry which is preliminary data.</text>
</comment>
<feature type="region of interest" description="Disordered" evidence="1">
    <location>
        <begin position="1"/>
        <end position="103"/>
    </location>
</feature>